<feature type="transmembrane region" description="Helical" evidence="6">
    <location>
        <begin position="110"/>
        <end position="135"/>
    </location>
</feature>
<feature type="region of interest" description="Disordered" evidence="5">
    <location>
        <begin position="269"/>
        <end position="288"/>
    </location>
</feature>
<keyword evidence="4 6" id="KW-0472">Membrane</keyword>
<feature type="transmembrane region" description="Helical" evidence="6">
    <location>
        <begin position="71"/>
        <end position="89"/>
    </location>
</feature>
<evidence type="ECO:0000313" key="9">
    <source>
        <dbReference type="Proteomes" id="UP000738325"/>
    </source>
</evidence>
<dbReference type="InterPro" id="IPR025256">
    <property type="entry name" value="TM7S3/TM198-like_dom"/>
</dbReference>
<accession>A0A9P6RZA9</accession>
<evidence type="ECO:0000256" key="1">
    <source>
        <dbReference type="ARBA" id="ARBA00004141"/>
    </source>
</evidence>
<evidence type="ECO:0000256" key="2">
    <source>
        <dbReference type="ARBA" id="ARBA00022692"/>
    </source>
</evidence>
<dbReference type="OrthoDB" id="102260at2759"/>
<dbReference type="EMBL" id="JAAAIP010000006">
    <property type="protein sequence ID" value="KAG0330148.1"/>
    <property type="molecule type" value="Genomic_DNA"/>
</dbReference>
<evidence type="ECO:0000256" key="5">
    <source>
        <dbReference type="SAM" id="MobiDB-lite"/>
    </source>
</evidence>
<reference evidence="8" key="1">
    <citation type="journal article" date="2020" name="Fungal Divers.">
        <title>Resolving the Mortierellaceae phylogeny through synthesis of multi-gene phylogenetics and phylogenomics.</title>
        <authorList>
            <person name="Vandepol N."/>
            <person name="Liber J."/>
            <person name="Desiro A."/>
            <person name="Na H."/>
            <person name="Kennedy M."/>
            <person name="Barry K."/>
            <person name="Grigoriev I.V."/>
            <person name="Miller A.N."/>
            <person name="O'Donnell K."/>
            <person name="Stajich J.E."/>
            <person name="Bonito G."/>
        </authorList>
    </citation>
    <scope>NUCLEOTIDE SEQUENCE</scope>
    <source>
        <strain evidence="8">REB-010B</strain>
    </source>
</reference>
<evidence type="ECO:0000313" key="8">
    <source>
        <dbReference type="EMBL" id="KAG0330148.1"/>
    </source>
</evidence>
<organism evidence="8 9">
    <name type="scientific">Dissophora globulifera</name>
    <dbReference type="NCBI Taxonomy" id="979702"/>
    <lineage>
        <taxon>Eukaryota</taxon>
        <taxon>Fungi</taxon>
        <taxon>Fungi incertae sedis</taxon>
        <taxon>Mucoromycota</taxon>
        <taxon>Mortierellomycotina</taxon>
        <taxon>Mortierellomycetes</taxon>
        <taxon>Mortierellales</taxon>
        <taxon>Mortierellaceae</taxon>
        <taxon>Dissophora</taxon>
    </lineage>
</organism>
<name>A0A9P6RZA9_9FUNG</name>
<evidence type="ECO:0000256" key="6">
    <source>
        <dbReference type="SAM" id="Phobius"/>
    </source>
</evidence>
<dbReference type="Proteomes" id="UP000738325">
    <property type="component" value="Unassembled WGS sequence"/>
</dbReference>
<keyword evidence="2 6" id="KW-0812">Transmembrane</keyword>
<keyword evidence="9" id="KW-1185">Reference proteome</keyword>
<dbReference type="Pfam" id="PF13886">
    <property type="entry name" value="TM7S3_TM198"/>
    <property type="match status" value="1"/>
</dbReference>
<sequence>MIIVNVNSGSYQSSGVYFAVWLLVGIVGAIAFVLVAVIFTAAKVQNYAFRYAFLAVCVVAGGYLTKRYERYAVIIATSFGGAYCMMFGLDMFVQDQFRTTFHVILSQSSAAFYPDAGTWVMVAFVPVIAALGIVWELKHHEEPVGSWWFGHGARPLPPLPGEKPARKCCGITMARSAKDAEKSAGDSTAALTGGSDATLVQSPTTVSSTWHWASGLNTCCGKRGKTAAKLGAQDSSTTAAIPGTDDLSSTGAVDAMTPTSMETVFENDKAAPSDATKIGSGSKSHPLPVEKENYGEGHETIGHTGVHKVVIQREVREFSLDVDERL</sequence>
<feature type="domain" description="TM7S3/TM198-like" evidence="7">
    <location>
        <begin position="21"/>
        <end position="135"/>
    </location>
</feature>
<comment type="caution">
    <text evidence="8">The sequence shown here is derived from an EMBL/GenBank/DDBJ whole genome shotgun (WGS) entry which is preliminary data.</text>
</comment>
<dbReference type="GO" id="GO:0016020">
    <property type="term" value="C:membrane"/>
    <property type="evidence" value="ECO:0007669"/>
    <property type="project" value="UniProtKB-SubCell"/>
</dbReference>
<protein>
    <recommendedName>
        <fullName evidence="7">TM7S3/TM198-like domain-containing protein</fullName>
    </recommendedName>
</protein>
<keyword evidence="3 6" id="KW-1133">Transmembrane helix</keyword>
<evidence type="ECO:0000256" key="4">
    <source>
        <dbReference type="ARBA" id="ARBA00023136"/>
    </source>
</evidence>
<dbReference type="AlphaFoldDB" id="A0A9P6RZA9"/>
<gene>
    <name evidence="8" type="ORF">BGZ99_008011</name>
</gene>
<feature type="transmembrane region" description="Helical" evidence="6">
    <location>
        <begin position="16"/>
        <end position="41"/>
    </location>
</feature>
<feature type="transmembrane region" description="Helical" evidence="6">
    <location>
        <begin position="48"/>
        <end position="65"/>
    </location>
</feature>
<evidence type="ECO:0000256" key="3">
    <source>
        <dbReference type="ARBA" id="ARBA00022989"/>
    </source>
</evidence>
<comment type="subcellular location">
    <subcellularLocation>
        <location evidence="1">Membrane</location>
        <topology evidence="1">Multi-pass membrane protein</topology>
    </subcellularLocation>
</comment>
<evidence type="ECO:0000259" key="7">
    <source>
        <dbReference type="Pfam" id="PF13886"/>
    </source>
</evidence>
<proteinExistence type="predicted"/>